<evidence type="ECO:0000313" key="2">
    <source>
        <dbReference type="EMBL" id="MBO8458640.1"/>
    </source>
</evidence>
<gene>
    <name evidence="2" type="ORF">IAA81_10535</name>
</gene>
<dbReference type="GO" id="GO:0047355">
    <property type="term" value="F:CDP-glycerol glycerophosphotransferase activity"/>
    <property type="evidence" value="ECO:0007669"/>
    <property type="project" value="InterPro"/>
</dbReference>
<evidence type="ECO:0000313" key="3">
    <source>
        <dbReference type="Proteomes" id="UP000823638"/>
    </source>
</evidence>
<name>A0A9D9HRJ0_9SPIR</name>
<dbReference type="InterPro" id="IPR007554">
    <property type="entry name" value="Glycerophosphate_synth"/>
</dbReference>
<keyword evidence="1" id="KW-0812">Transmembrane</keyword>
<dbReference type="Gene3D" id="3.40.50.12580">
    <property type="match status" value="1"/>
</dbReference>
<dbReference type="Pfam" id="PF04464">
    <property type="entry name" value="Glyphos_transf"/>
    <property type="match status" value="1"/>
</dbReference>
<dbReference type="EMBL" id="JADIMM010000117">
    <property type="protein sequence ID" value="MBO8458640.1"/>
    <property type="molecule type" value="Genomic_DNA"/>
</dbReference>
<accession>A0A9D9HRJ0</accession>
<organism evidence="2 3">
    <name type="scientific">Candidatus Gallitreponema excrementavium</name>
    <dbReference type="NCBI Taxonomy" id="2840840"/>
    <lineage>
        <taxon>Bacteria</taxon>
        <taxon>Pseudomonadati</taxon>
        <taxon>Spirochaetota</taxon>
        <taxon>Spirochaetia</taxon>
        <taxon>Spirochaetales</taxon>
        <taxon>Candidatus Gallitreponema</taxon>
    </lineage>
</organism>
<dbReference type="Proteomes" id="UP000823638">
    <property type="component" value="Unassembled WGS sequence"/>
</dbReference>
<proteinExistence type="predicted"/>
<dbReference type="InterPro" id="IPR043148">
    <property type="entry name" value="TagF_C"/>
</dbReference>
<evidence type="ECO:0000256" key="1">
    <source>
        <dbReference type="SAM" id="Phobius"/>
    </source>
</evidence>
<dbReference type="AlphaFoldDB" id="A0A9D9HRJ0"/>
<feature type="transmembrane region" description="Helical" evidence="1">
    <location>
        <begin position="12"/>
        <end position="33"/>
    </location>
</feature>
<protein>
    <submittedName>
        <fullName evidence="2">CDP-glycerol glycerophosphotransferase family protein</fullName>
    </submittedName>
</protein>
<dbReference type="GO" id="GO:0016020">
    <property type="term" value="C:membrane"/>
    <property type="evidence" value="ECO:0007669"/>
    <property type="project" value="InterPro"/>
</dbReference>
<keyword evidence="1" id="KW-0472">Membrane</keyword>
<comment type="caution">
    <text evidence="2">The sequence shown here is derived from an EMBL/GenBank/DDBJ whole genome shotgun (WGS) entry which is preliminary data.</text>
</comment>
<keyword evidence="1" id="KW-1133">Transmembrane helix</keyword>
<reference evidence="2" key="1">
    <citation type="submission" date="2020-10" db="EMBL/GenBank/DDBJ databases">
        <authorList>
            <person name="Gilroy R."/>
        </authorList>
    </citation>
    <scope>NUCLEOTIDE SEQUENCE</scope>
    <source>
        <strain evidence="2">10532</strain>
    </source>
</reference>
<reference evidence="2" key="2">
    <citation type="journal article" date="2021" name="PeerJ">
        <title>Extensive microbial diversity within the chicken gut microbiome revealed by metagenomics and culture.</title>
        <authorList>
            <person name="Gilroy R."/>
            <person name="Ravi A."/>
            <person name="Getino M."/>
            <person name="Pursley I."/>
            <person name="Horton D.L."/>
            <person name="Alikhan N.F."/>
            <person name="Baker D."/>
            <person name="Gharbi K."/>
            <person name="Hall N."/>
            <person name="Watson M."/>
            <person name="Adriaenssens E.M."/>
            <person name="Foster-Nyarko E."/>
            <person name="Jarju S."/>
            <person name="Secka A."/>
            <person name="Antonio M."/>
            <person name="Oren A."/>
            <person name="Chaudhuri R.R."/>
            <person name="La Ragione R."/>
            <person name="Hildebrand F."/>
            <person name="Pallen M.J."/>
        </authorList>
    </citation>
    <scope>NUCLEOTIDE SEQUENCE</scope>
    <source>
        <strain evidence="2">10532</strain>
    </source>
</reference>
<sequence>MIFLYIDPGTGSMLFSVVIGLVATLYFLSKAFIIKIKFLITGKGNISKEQKKDIVIFSEDKRYWGVFKPVIDELEALNVPVTYYSQDKDDPFFRENYKLAKGEFIGKGNLGFSKLNILEAKICLMTTPGLDVYQLKRSKGVDYYYHVLHAVDDATSYRLFGLDYFDGVFLTGSYQEAHIRFLEKLRGIREKELVVAGCTYLDSLESRLKNFESGGNETTVLLAPSWGPSGILTKYGESLLTPLADTGFNIIIRPHPQSLISEKNTIDSLMEKYTGEKIRWDFNRENLESLAKASIMISDFSGVIFDYAFLFEKPFIYANCDFDMRPYDAYDVPETPWKFRILSEIGIPLEEKNFCNIKAVIEKGIKSESLNQKIRAAKETAWEHRGEAGKIIADNILKKLEKIN</sequence>